<organism evidence="1 2">
    <name type="scientific">Araneus ventricosus</name>
    <name type="common">Orbweaver spider</name>
    <name type="synonym">Epeira ventricosa</name>
    <dbReference type="NCBI Taxonomy" id="182803"/>
    <lineage>
        <taxon>Eukaryota</taxon>
        <taxon>Metazoa</taxon>
        <taxon>Ecdysozoa</taxon>
        <taxon>Arthropoda</taxon>
        <taxon>Chelicerata</taxon>
        <taxon>Arachnida</taxon>
        <taxon>Araneae</taxon>
        <taxon>Araneomorphae</taxon>
        <taxon>Entelegynae</taxon>
        <taxon>Araneoidea</taxon>
        <taxon>Araneidae</taxon>
        <taxon>Araneus</taxon>
    </lineage>
</organism>
<sequence length="98" mass="11070">MLKYDEGISPDGFSLLSRHRIYNFLVESLTLHSGGCVPPLSHPSYLENQLDTATDTLDKYCHFLPPILIQLTRRPIGFQAQRVLTVALTHCGWEALKC</sequence>
<accession>A0A4Y2WXE8</accession>
<dbReference type="EMBL" id="BGPR01067810">
    <property type="protein sequence ID" value="GBO41919.1"/>
    <property type="molecule type" value="Genomic_DNA"/>
</dbReference>
<evidence type="ECO:0000313" key="2">
    <source>
        <dbReference type="Proteomes" id="UP000499080"/>
    </source>
</evidence>
<protein>
    <submittedName>
        <fullName evidence="1">Uncharacterized protein</fullName>
    </submittedName>
</protein>
<comment type="caution">
    <text evidence="1">The sequence shown here is derived from an EMBL/GenBank/DDBJ whole genome shotgun (WGS) entry which is preliminary data.</text>
</comment>
<reference evidence="1 2" key="1">
    <citation type="journal article" date="2019" name="Sci. Rep.">
        <title>Orb-weaving spider Araneus ventricosus genome elucidates the spidroin gene catalogue.</title>
        <authorList>
            <person name="Kono N."/>
            <person name="Nakamura H."/>
            <person name="Ohtoshi R."/>
            <person name="Moran D.A.P."/>
            <person name="Shinohara A."/>
            <person name="Yoshida Y."/>
            <person name="Fujiwara M."/>
            <person name="Mori M."/>
            <person name="Tomita M."/>
            <person name="Arakawa K."/>
        </authorList>
    </citation>
    <scope>NUCLEOTIDE SEQUENCE [LARGE SCALE GENOMIC DNA]</scope>
</reference>
<proteinExistence type="predicted"/>
<evidence type="ECO:0000313" key="1">
    <source>
        <dbReference type="EMBL" id="GBO41919.1"/>
    </source>
</evidence>
<dbReference type="Proteomes" id="UP000499080">
    <property type="component" value="Unassembled WGS sequence"/>
</dbReference>
<dbReference type="AlphaFoldDB" id="A0A4Y2WXE8"/>
<name>A0A4Y2WXE8_ARAVE</name>
<gene>
    <name evidence="1" type="ORF">AVEN_25239_1</name>
</gene>
<keyword evidence="2" id="KW-1185">Reference proteome</keyword>